<name>A0A518IKC8_9PLAN</name>
<proteinExistence type="predicted"/>
<dbReference type="AlphaFoldDB" id="A0A518IKC8"/>
<dbReference type="Proteomes" id="UP000318313">
    <property type="component" value="Chromosome"/>
</dbReference>
<protein>
    <submittedName>
        <fullName evidence="1">Uncharacterized protein</fullName>
    </submittedName>
</protein>
<sequence length="63" mass="6960">MKGYLRRLGAALSGEVLGNSQNECDVVPKAGEWAWCYVEAVSVYRGFWFSNVAGRQIFSLTGN</sequence>
<evidence type="ECO:0000313" key="2">
    <source>
        <dbReference type="Proteomes" id="UP000318313"/>
    </source>
</evidence>
<organism evidence="1 2">
    <name type="scientific">Gimesia fumaroli</name>
    <dbReference type="NCBI Taxonomy" id="2527976"/>
    <lineage>
        <taxon>Bacteria</taxon>
        <taxon>Pseudomonadati</taxon>
        <taxon>Planctomycetota</taxon>
        <taxon>Planctomycetia</taxon>
        <taxon>Planctomycetales</taxon>
        <taxon>Planctomycetaceae</taxon>
        <taxon>Gimesia</taxon>
    </lineage>
</organism>
<evidence type="ECO:0000313" key="1">
    <source>
        <dbReference type="EMBL" id="QDV53509.1"/>
    </source>
</evidence>
<dbReference type="EMBL" id="CP037452">
    <property type="protein sequence ID" value="QDV53509.1"/>
    <property type="molecule type" value="Genomic_DNA"/>
</dbReference>
<dbReference type="KEGG" id="gfm:Enr17x_55840"/>
<gene>
    <name evidence="1" type="ORF">Enr17x_55840</name>
</gene>
<accession>A0A518IKC8</accession>
<reference evidence="1 2" key="1">
    <citation type="submission" date="2019-03" db="EMBL/GenBank/DDBJ databases">
        <title>Deep-cultivation of Planctomycetes and their phenomic and genomic characterization uncovers novel biology.</title>
        <authorList>
            <person name="Wiegand S."/>
            <person name="Jogler M."/>
            <person name="Boedeker C."/>
            <person name="Pinto D."/>
            <person name="Vollmers J."/>
            <person name="Rivas-Marin E."/>
            <person name="Kohn T."/>
            <person name="Peeters S.H."/>
            <person name="Heuer A."/>
            <person name="Rast P."/>
            <person name="Oberbeckmann S."/>
            <person name="Bunk B."/>
            <person name="Jeske O."/>
            <person name="Meyerdierks A."/>
            <person name="Storesund J.E."/>
            <person name="Kallscheuer N."/>
            <person name="Luecker S."/>
            <person name="Lage O.M."/>
            <person name="Pohl T."/>
            <person name="Merkel B.J."/>
            <person name="Hornburger P."/>
            <person name="Mueller R.-W."/>
            <person name="Bruemmer F."/>
            <person name="Labrenz M."/>
            <person name="Spormann A.M."/>
            <person name="Op den Camp H."/>
            <person name="Overmann J."/>
            <person name="Amann R."/>
            <person name="Jetten M.S.M."/>
            <person name="Mascher T."/>
            <person name="Medema M.H."/>
            <person name="Devos D.P."/>
            <person name="Kaster A.-K."/>
            <person name="Ovreas L."/>
            <person name="Rohde M."/>
            <person name="Galperin M.Y."/>
            <person name="Jogler C."/>
        </authorList>
    </citation>
    <scope>NUCLEOTIDE SEQUENCE [LARGE SCALE GENOMIC DNA]</scope>
    <source>
        <strain evidence="1 2">Enr17</strain>
    </source>
</reference>
<keyword evidence="2" id="KW-1185">Reference proteome</keyword>